<feature type="transmembrane region" description="Helical" evidence="1">
    <location>
        <begin position="26"/>
        <end position="49"/>
    </location>
</feature>
<proteinExistence type="predicted"/>
<keyword evidence="3" id="KW-1185">Reference proteome</keyword>
<reference evidence="2 3" key="1">
    <citation type="submission" date="2010-12" db="EMBL/GenBank/DDBJ databases">
        <authorList>
            <person name="Muzny D."/>
            <person name="Qin X."/>
            <person name="Deng J."/>
            <person name="Jiang H."/>
            <person name="Liu Y."/>
            <person name="Qu J."/>
            <person name="Song X.-Z."/>
            <person name="Zhang L."/>
            <person name="Thornton R."/>
            <person name="Coyle M."/>
            <person name="Francisco L."/>
            <person name="Jackson L."/>
            <person name="Javaid M."/>
            <person name="Korchina V."/>
            <person name="Kovar C."/>
            <person name="Mata R."/>
            <person name="Mathew T."/>
            <person name="Ngo R."/>
            <person name="Nguyen L."/>
            <person name="Nguyen N."/>
            <person name="Okwuonu G."/>
            <person name="Ongeri F."/>
            <person name="Pham C."/>
            <person name="Simmons D."/>
            <person name="Wilczek-Boney K."/>
            <person name="Hale W."/>
            <person name="Jakkamsetti A."/>
            <person name="Pham P."/>
            <person name="Ruth R."/>
            <person name="San Lucas F."/>
            <person name="Warren J."/>
            <person name="Zhang J."/>
            <person name="Zhao Z."/>
            <person name="Zhou C."/>
            <person name="Zhu D."/>
            <person name="Lee S."/>
            <person name="Bess C."/>
            <person name="Blankenburg K."/>
            <person name="Forbes L."/>
            <person name="Fu Q."/>
            <person name="Gubbala S."/>
            <person name="Hirani K."/>
            <person name="Jayaseelan J.C."/>
            <person name="Lara F."/>
            <person name="Munidasa M."/>
            <person name="Palculict T."/>
            <person name="Patil S."/>
            <person name="Pu L.-L."/>
            <person name="Saada N."/>
            <person name="Tang L."/>
            <person name="Weissenberger G."/>
            <person name="Zhu Y."/>
            <person name="Hemphill L."/>
            <person name="Shang Y."/>
            <person name="Youmans B."/>
            <person name="Ayvaz T."/>
            <person name="Ross M."/>
            <person name="Santibanez J."/>
            <person name="Aqrawi P."/>
            <person name="Gross S."/>
            <person name="Joshi V."/>
            <person name="Fowler G."/>
            <person name="Nazareth L."/>
            <person name="Reid J."/>
            <person name="Worley K."/>
            <person name="Petrosino J."/>
            <person name="Highlander S."/>
            <person name="Gibbs R."/>
        </authorList>
    </citation>
    <scope>NUCLEOTIDE SEQUENCE [LARGE SCALE GENOMIC DNA]</scope>
    <source>
        <strain evidence="2 3">ATCC 51599</strain>
    </source>
</reference>
<keyword evidence="1" id="KW-0812">Transmembrane</keyword>
<dbReference type="RefSeq" id="WP_005675023.1">
    <property type="nucleotide sequence ID" value="NZ_CP146288.1"/>
</dbReference>
<protein>
    <submittedName>
        <fullName evidence="2">Uncharacterized protein</fullName>
    </submittedName>
</protein>
<keyword evidence="1" id="KW-1133">Transmembrane helix</keyword>
<gene>
    <name evidence="2" type="ORF">HMPREF0551_2554</name>
</gene>
<name>E7S102_9BURK</name>
<accession>E7S102</accession>
<dbReference type="Proteomes" id="UP000011021">
    <property type="component" value="Unassembled WGS sequence"/>
</dbReference>
<keyword evidence="1" id="KW-0472">Membrane</keyword>
<organism evidence="2 3">
    <name type="scientific">Lautropia mirabilis ATCC 51599</name>
    <dbReference type="NCBI Taxonomy" id="887898"/>
    <lineage>
        <taxon>Bacteria</taxon>
        <taxon>Pseudomonadati</taxon>
        <taxon>Pseudomonadota</taxon>
        <taxon>Betaproteobacteria</taxon>
        <taxon>Burkholderiales</taxon>
        <taxon>Burkholderiaceae</taxon>
        <taxon>Lautropia</taxon>
    </lineage>
</organism>
<evidence type="ECO:0000256" key="1">
    <source>
        <dbReference type="SAM" id="Phobius"/>
    </source>
</evidence>
<evidence type="ECO:0000313" key="2">
    <source>
        <dbReference type="EMBL" id="EFV93658.1"/>
    </source>
</evidence>
<dbReference type="EMBL" id="AEQP01000024">
    <property type="protein sequence ID" value="EFV93658.1"/>
    <property type="molecule type" value="Genomic_DNA"/>
</dbReference>
<sequence>MRRHHDNRKGYAFRAWLWRLVPSEAWMVRIFHGLIAAAVYYMAYAFVYWTSRDRAVIDQCGVYATQQCTEAARKAFDENG</sequence>
<dbReference type="AlphaFoldDB" id="E7S102"/>
<dbReference type="HOGENOM" id="CLU_2585359_0_0_4"/>
<comment type="caution">
    <text evidence="2">The sequence shown here is derived from an EMBL/GenBank/DDBJ whole genome shotgun (WGS) entry which is preliminary data.</text>
</comment>
<evidence type="ECO:0000313" key="3">
    <source>
        <dbReference type="Proteomes" id="UP000011021"/>
    </source>
</evidence>